<keyword evidence="4" id="KW-1185">Reference proteome</keyword>
<dbReference type="PRINTS" id="PR00069">
    <property type="entry name" value="ALDKETRDTASE"/>
</dbReference>
<gene>
    <name evidence="3" type="ORF">FBEOM_3937</name>
</gene>
<evidence type="ECO:0000313" key="4">
    <source>
        <dbReference type="Proteomes" id="UP000730481"/>
    </source>
</evidence>
<dbReference type="PANTHER" id="PTHR43625:SF40">
    <property type="entry name" value="ALDO-KETO REDUCTASE YAKC [NADP(+)]"/>
    <property type="match status" value="1"/>
</dbReference>
<dbReference type="SUPFAM" id="SSF51430">
    <property type="entry name" value="NAD(P)-linked oxidoreductase"/>
    <property type="match status" value="1"/>
</dbReference>
<keyword evidence="1" id="KW-0560">Oxidoreductase</keyword>
<dbReference type="InterPro" id="IPR023210">
    <property type="entry name" value="NADP_OxRdtase_dom"/>
</dbReference>
<evidence type="ECO:0000259" key="2">
    <source>
        <dbReference type="Pfam" id="PF00248"/>
    </source>
</evidence>
<sequence length="341" mass="37213">MSNDTVPLRRLGRNGPMIPALGLGLMGMSTFYGKPPSDEERFAVLDRALDLGATNWDSSDMYGDNEVLLGKWFKRTGKRDQIFLATKFGFAKGTADMSVIDSSGEYCKKACAESLKRLGTDCIDLYYMHRANPKTPIEETMLAMAELKAQGKIKYIGLSEVSSTTLRRACKVAHVDAVQVEYSPFVLDIEGQAGTNLLATCRELGVAVVCYSPLGRGLLTGAYATKESLTSEGDWRTMMPQFAGDNLDANLKQAREFQALAEKKGCTPAQLALAWLLRQGDDIIPIPGTKRIKYLEENWAALGVQLEDSDEAEIREFVNRAKLVGGRAGAAQGFADTVAEA</sequence>
<feature type="domain" description="NADP-dependent oxidoreductase" evidence="2">
    <location>
        <begin position="21"/>
        <end position="317"/>
    </location>
</feature>
<reference evidence="3" key="2">
    <citation type="submission" date="2020-02" db="EMBL/GenBank/DDBJ databases">
        <title>Identification and distribution of gene clusters putatively required for synthesis of sphingolipid metabolism inhibitors in phylogenetically diverse species of the filamentous fungus Fusarium.</title>
        <authorList>
            <person name="Kim H.-S."/>
            <person name="Busman M."/>
            <person name="Brown D.W."/>
            <person name="Divon H."/>
            <person name="Uhlig S."/>
            <person name="Proctor R.H."/>
        </authorList>
    </citation>
    <scope>NUCLEOTIDE SEQUENCE</scope>
    <source>
        <strain evidence="3">NRRL 25174</strain>
    </source>
</reference>
<dbReference type="InterPro" id="IPR036812">
    <property type="entry name" value="NAD(P)_OxRdtase_dom_sf"/>
</dbReference>
<dbReference type="Proteomes" id="UP000730481">
    <property type="component" value="Unassembled WGS sequence"/>
</dbReference>
<dbReference type="OrthoDB" id="37537at2759"/>
<dbReference type="Gene3D" id="3.20.20.100">
    <property type="entry name" value="NADP-dependent oxidoreductase domain"/>
    <property type="match status" value="1"/>
</dbReference>
<dbReference type="InterPro" id="IPR050791">
    <property type="entry name" value="Aldo-Keto_reductase"/>
</dbReference>
<organism evidence="3 4">
    <name type="scientific">Fusarium beomiforme</name>
    <dbReference type="NCBI Taxonomy" id="44412"/>
    <lineage>
        <taxon>Eukaryota</taxon>
        <taxon>Fungi</taxon>
        <taxon>Dikarya</taxon>
        <taxon>Ascomycota</taxon>
        <taxon>Pezizomycotina</taxon>
        <taxon>Sordariomycetes</taxon>
        <taxon>Hypocreomycetidae</taxon>
        <taxon>Hypocreales</taxon>
        <taxon>Nectriaceae</taxon>
        <taxon>Fusarium</taxon>
        <taxon>Fusarium burgessii species complex</taxon>
    </lineage>
</organism>
<reference evidence="3" key="1">
    <citation type="journal article" date="2017" name="Mycologia">
        <title>Fusarium algeriense, sp. nov., a novel toxigenic crown rot pathogen of durum wheat from Algeria is nested in the Fusarium burgessii species complex.</title>
        <authorList>
            <person name="Laraba I."/>
            <person name="Keddad A."/>
            <person name="Boureghda H."/>
            <person name="Abdallah N."/>
            <person name="Vaughan M.M."/>
            <person name="Proctor R.H."/>
            <person name="Busman M."/>
            <person name="O'Donnell K."/>
        </authorList>
    </citation>
    <scope>NUCLEOTIDE SEQUENCE</scope>
    <source>
        <strain evidence="3">NRRL 25174</strain>
    </source>
</reference>
<proteinExistence type="predicted"/>
<dbReference type="Pfam" id="PF00248">
    <property type="entry name" value="Aldo_ket_red"/>
    <property type="match status" value="1"/>
</dbReference>
<evidence type="ECO:0000256" key="1">
    <source>
        <dbReference type="ARBA" id="ARBA00023002"/>
    </source>
</evidence>
<protein>
    <submittedName>
        <fullName evidence="3">Alcohol dehydrogenase</fullName>
    </submittedName>
</protein>
<dbReference type="PANTHER" id="PTHR43625">
    <property type="entry name" value="AFLATOXIN B1 ALDEHYDE REDUCTASE"/>
    <property type="match status" value="1"/>
</dbReference>
<name>A0A9P5ANP8_9HYPO</name>
<comment type="caution">
    <text evidence="3">The sequence shown here is derived from an EMBL/GenBank/DDBJ whole genome shotgun (WGS) entry which is preliminary data.</text>
</comment>
<dbReference type="InterPro" id="IPR020471">
    <property type="entry name" value="AKR"/>
</dbReference>
<accession>A0A9P5ANP8</accession>
<dbReference type="EMBL" id="PVQB02000157">
    <property type="protein sequence ID" value="KAF4342135.1"/>
    <property type="molecule type" value="Genomic_DNA"/>
</dbReference>
<dbReference type="AlphaFoldDB" id="A0A9P5ANP8"/>
<dbReference type="GO" id="GO:0005737">
    <property type="term" value="C:cytoplasm"/>
    <property type="evidence" value="ECO:0007669"/>
    <property type="project" value="TreeGrafter"/>
</dbReference>
<evidence type="ECO:0000313" key="3">
    <source>
        <dbReference type="EMBL" id="KAF4342135.1"/>
    </source>
</evidence>
<dbReference type="GO" id="GO:0016491">
    <property type="term" value="F:oxidoreductase activity"/>
    <property type="evidence" value="ECO:0007669"/>
    <property type="project" value="UniProtKB-KW"/>
</dbReference>